<accession>A0A381RQN9</accession>
<proteinExistence type="predicted"/>
<dbReference type="EMBL" id="UINC01002148">
    <property type="protein sequence ID" value="SUZ93451.1"/>
    <property type="molecule type" value="Genomic_DNA"/>
</dbReference>
<organism evidence="1">
    <name type="scientific">marine metagenome</name>
    <dbReference type="NCBI Taxonomy" id="408172"/>
    <lineage>
        <taxon>unclassified sequences</taxon>
        <taxon>metagenomes</taxon>
        <taxon>ecological metagenomes</taxon>
    </lineage>
</organism>
<sequence>MVEAVTAYAILSTLLATYTVRQIVLLNRLAFKLEESAHGSEADSD</sequence>
<evidence type="ECO:0000313" key="1">
    <source>
        <dbReference type="EMBL" id="SUZ93451.1"/>
    </source>
</evidence>
<protein>
    <submittedName>
        <fullName evidence="1">Uncharacterized protein</fullName>
    </submittedName>
</protein>
<name>A0A381RQN9_9ZZZZ</name>
<gene>
    <name evidence="1" type="ORF">METZ01_LOCUS46305</name>
</gene>
<reference evidence="1" key="1">
    <citation type="submission" date="2018-05" db="EMBL/GenBank/DDBJ databases">
        <authorList>
            <person name="Lanie J.A."/>
            <person name="Ng W.-L."/>
            <person name="Kazmierczak K.M."/>
            <person name="Andrzejewski T.M."/>
            <person name="Davidsen T.M."/>
            <person name="Wayne K.J."/>
            <person name="Tettelin H."/>
            <person name="Glass J.I."/>
            <person name="Rusch D."/>
            <person name="Podicherti R."/>
            <person name="Tsui H.-C.T."/>
            <person name="Winkler M.E."/>
        </authorList>
    </citation>
    <scope>NUCLEOTIDE SEQUENCE</scope>
</reference>
<dbReference type="AlphaFoldDB" id="A0A381RQN9"/>